<accession>A0A8H7F2R1</accession>
<dbReference type="Gene3D" id="1.20.1280.50">
    <property type="match status" value="1"/>
</dbReference>
<gene>
    <name evidence="2" type="ORF">Agabi119p4_4115</name>
</gene>
<evidence type="ECO:0000313" key="3">
    <source>
        <dbReference type="Proteomes" id="UP000629468"/>
    </source>
</evidence>
<dbReference type="Proteomes" id="UP000629468">
    <property type="component" value="Unassembled WGS sequence"/>
</dbReference>
<dbReference type="EMBL" id="JABXXO010000006">
    <property type="protein sequence ID" value="KAF7775722.1"/>
    <property type="molecule type" value="Genomic_DNA"/>
</dbReference>
<evidence type="ECO:0000259" key="1">
    <source>
        <dbReference type="PROSITE" id="PS50181"/>
    </source>
</evidence>
<sequence length="402" mass="45666">MFLDTLPVELIADILAELSLADLIVAAYLSRRLHTVASDPALNPWRKPILQNLCTHNYEPALANLSVRSIVPRHNWIDILTRARPSFLLFQATLPNLKQSEWEEAFRRRFLPSWAKWKKDAHWKEAYLKILHRVWHRSTTSCTTDEAWTKYMVLNRNGSANQLQTTSRGFDPFVIFDDMKFQNNMTHLDTQQRVILELTDVRIIAFGTLSRPKTTLTINPNAHMLVQPPGIGRGHIKSNTTCRRRFFNADDHIQDYGAYPLMSVLSVPHYLSQEYEMTSNTYTQIQHPVPSAAYANYPFFTPGGGDRRWISSPANEDNLHWVGPLMLIAQIIVPSEDAASDTLPNAGRQQGSMVRGWVIDPSMNEYGICMVACAIQGLHVSNEVVAARIQGGPPIFPVLDMY</sequence>
<dbReference type="InterPro" id="IPR036047">
    <property type="entry name" value="F-box-like_dom_sf"/>
</dbReference>
<protein>
    <recommendedName>
        <fullName evidence="1">F-box domain-containing protein</fullName>
    </recommendedName>
</protein>
<feature type="domain" description="F-box" evidence="1">
    <location>
        <begin position="1"/>
        <end position="48"/>
    </location>
</feature>
<evidence type="ECO:0000313" key="2">
    <source>
        <dbReference type="EMBL" id="KAF7775722.1"/>
    </source>
</evidence>
<organism evidence="2 3">
    <name type="scientific">Agaricus bisporus var. burnettii</name>
    <dbReference type="NCBI Taxonomy" id="192524"/>
    <lineage>
        <taxon>Eukaryota</taxon>
        <taxon>Fungi</taxon>
        <taxon>Dikarya</taxon>
        <taxon>Basidiomycota</taxon>
        <taxon>Agaricomycotina</taxon>
        <taxon>Agaricomycetes</taxon>
        <taxon>Agaricomycetidae</taxon>
        <taxon>Agaricales</taxon>
        <taxon>Agaricineae</taxon>
        <taxon>Agaricaceae</taxon>
        <taxon>Agaricus</taxon>
    </lineage>
</organism>
<comment type="caution">
    <text evidence="2">The sequence shown here is derived from an EMBL/GenBank/DDBJ whole genome shotgun (WGS) entry which is preliminary data.</text>
</comment>
<reference evidence="2 3" key="1">
    <citation type="journal article" name="Sci. Rep.">
        <title>Telomere-to-telomere assembled and centromere annotated genomes of the two main subspecies of the button mushroom Agaricus bisporus reveal especially polymorphic chromosome ends.</title>
        <authorList>
            <person name="Sonnenberg A.S.M."/>
            <person name="Sedaghat-Telgerd N."/>
            <person name="Lavrijssen B."/>
            <person name="Ohm R.A."/>
            <person name="Hendrickx P.M."/>
            <person name="Scholtmeijer K."/>
            <person name="Baars J.J.P."/>
            <person name="van Peer A."/>
        </authorList>
    </citation>
    <scope>NUCLEOTIDE SEQUENCE [LARGE SCALE GENOMIC DNA]</scope>
    <source>
        <strain evidence="2 3">H119_p4</strain>
    </source>
</reference>
<dbReference type="PROSITE" id="PS50181">
    <property type="entry name" value="FBOX"/>
    <property type="match status" value="1"/>
</dbReference>
<dbReference type="SUPFAM" id="SSF81383">
    <property type="entry name" value="F-box domain"/>
    <property type="match status" value="1"/>
</dbReference>
<dbReference type="InterPro" id="IPR001810">
    <property type="entry name" value="F-box_dom"/>
</dbReference>
<dbReference type="AlphaFoldDB" id="A0A8H7F2R1"/>
<name>A0A8H7F2R1_AGABI</name>
<dbReference type="Pfam" id="PF12937">
    <property type="entry name" value="F-box-like"/>
    <property type="match status" value="1"/>
</dbReference>
<proteinExistence type="predicted"/>